<dbReference type="PROSITE" id="PS50081">
    <property type="entry name" value="ZF_DAG_PE_2"/>
    <property type="match status" value="1"/>
</dbReference>
<evidence type="ECO:0000313" key="5">
    <source>
        <dbReference type="EMBL" id="WOO76778.1"/>
    </source>
</evidence>
<feature type="compositionally biased region" description="Polar residues" evidence="3">
    <location>
        <begin position="420"/>
        <end position="429"/>
    </location>
</feature>
<dbReference type="GeneID" id="87803655"/>
<keyword evidence="1" id="KW-0479">Metal-binding</keyword>
<dbReference type="InterPro" id="IPR046349">
    <property type="entry name" value="C1-like_sf"/>
</dbReference>
<dbReference type="SUPFAM" id="SSF57889">
    <property type="entry name" value="Cysteine-rich domain"/>
    <property type="match status" value="1"/>
</dbReference>
<feature type="region of interest" description="Disordered" evidence="3">
    <location>
        <begin position="409"/>
        <end position="433"/>
    </location>
</feature>
<dbReference type="Proteomes" id="UP000827549">
    <property type="component" value="Chromosome 1"/>
</dbReference>
<evidence type="ECO:0000256" key="2">
    <source>
        <dbReference type="ARBA" id="ARBA00022833"/>
    </source>
</evidence>
<dbReference type="EMBL" id="CP086714">
    <property type="protein sequence ID" value="WOO76778.1"/>
    <property type="molecule type" value="Genomic_DNA"/>
</dbReference>
<feature type="region of interest" description="Disordered" evidence="3">
    <location>
        <begin position="133"/>
        <end position="175"/>
    </location>
</feature>
<feature type="compositionally biased region" description="Basic residues" evidence="3">
    <location>
        <begin position="136"/>
        <end position="146"/>
    </location>
</feature>
<evidence type="ECO:0000256" key="3">
    <source>
        <dbReference type="SAM" id="MobiDB-lite"/>
    </source>
</evidence>
<protein>
    <recommendedName>
        <fullName evidence="4">Phorbol-ester/DAG-type domain-containing protein</fullName>
    </recommendedName>
</protein>
<feature type="domain" description="Phorbol-ester/DAG-type" evidence="4">
    <location>
        <begin position="665"/>
        <end position="720"/>
    </location>
</feature>
<evidence type="ECO:0000259" key="4">
    <source>
        <dbReference type="PROSITE" id="PS50081"/>
    </source>
</evidence>
<feature type="region of interest" description="Disordered" evidence="3">
    <location>
        <begin position="1318"/>
        <end position="1339"/>
    </location>
</feature>
<dbReference type="InterPro" id="IPR002219">
    <property type="entry name" value="PKC_DAG/PE"/>
</dbReference>
<gene>
    <name evidence="5" type="ORF">LOC62_01G000396</name>
</gene>
<accession>A0AAF0Y4X3</accession>
<keyword evidence="2" id="KW-0862">Zinc</keyword>
<keyword evidence="6" id="KW-1185">Reference proteome</keyword>
<evidence type="ECO:0000313" key="6">
    <source>
        <dbReference type="Proteomes" id="UP000827549"/>
    </source>
</evidence>
<dbReference type="RefSeq" id="XP_062622810.1">
    <property type="nucleotide sequence ID" value="XM_062766826.1"/>
</dbReference>
<dbReference type="Gene3D" id="3.30.60.20">
    <property type="match status" value="1"/>
</dbReference>
<dbReference type="GO" id="GO:0046872">
    <property type="term" value="F:metal ion binding"/>
    <property type="evidence" value="ECO:0007669"/>
    <property type="project" value="UniProtKB-KW"/>
</dbReference>
<feature type="region of interest" description="Disordered" evidence="3">
    <location>
        <begin position="1"/>
        <end position="82"/>
    </location>
</feature>
<name>A0AAF0Y4X3_9TREE</name>
<evidence type="ECO:0000256" key="1">
    <source>
        <dbReference type="ARBA" id="ARBA00022723"/>
    </source>
</evidence>
<proteinExistence type="predicted"/>
<sequence length="2311" mass="254545">MGAQDDDDDKRKTLGVRPGSKPRPTLIIAPHLTYEPPEGDFSAPPSPRSPEKASHLKAPQRAGTRNVSNNSAASSSQPLKQRLRRGTLAGRKGQGLTNTKGQFETQQLLQDRIEKLENRAKVPDLLDQAAGNARRSAVRAKVKGRSRLSVAASSSAPHRADTANGAGPSFAPTEISSEDLDRLTWTIEDGQDDIDHTYELLEQVRDLLVLGEKQGMDLFGSSHLEAAEAARNKARGRRKTGRFSTSPLVQKLADNLGDDPVRSSVDSFVSGPDLLSRLQALIKQLLSVDCIHVVQRFRLYRPPYALQAMCLDIAALLYHKGTLDIKLSMMSAAIDSIYAMDEAVTERVCVWLEGRLAELLDMLADERGHLDGRQQSVDFSDPFIGSAQVSPDVPTFAFSAEPADMDAPAKKQGWMRWSPTAPTHNTGPTPLSRRDVTGVLSTHATSGISITALQIAELVPRILVAITSTVDLTTAKLTTLYRCHRMLSLILTAKPDAALDLLEIVAHGPSVTRRRAVDLLATFFPQSMGHNVIARRPAISTYIAHQAKWETGQDRVLGEDDMTGHCYIPWRSTDPSETLCTYCNQEVDGFCVRCVECQGVKHLNCLRIKQEEMFEYDVLHMGGQQTVRSGVMVRFSKCVPRLDELVLGGGPTRNTVQATRRNVGGHRLYLVNLFTLTLCGECREPLWGASSQAYACMGSCQRFYHRNCAQVMHERGNVTCRSGHEVYINPASVDRRRDPFTTSSDDVLDSFQRSKAQLFHDPDQLANLSYDEVVLLFNNLWAQAQIYRNGVQAGAIRFNNDVEEALKADLVGFEKIISAYEEQLSSNRHTPSEALADFSGVTGVNLEARHDLLWQPNYLRYCAAVTRAPPDPEEAHSSFASSGGLLTVTGTPLTASPETEAPPVSYESIDMASMRESLATDLSVGDELAASILVEQMRNFGLVGIPKCLYFGVKDVQDNTLQVTFPLPLLMDSSPTVELLVLVIETLLEEIDLSANEQALSLLVNRAWPNTMCSAYALERLGGAVMSWIMAQDDVLHHIVKNYASKRKRLPGVRSTKSTTVQSYKEDRIALLHRYAYPWLKALHDQDTAHYASLAYERSKAIDNRYEVIELMKGEKGASQVAEIALERLTALGDANVLFSSSLDLLTAWLEDLGALINKDVIYKSLPRLLRHGSELSRDTAGLWELSQVTSDEGPDGFQRVARWIRVLAFSGVEVPWPIIEGMVDAVSPQTSTQAKYDLVSAINANITEAQPKRLADICNNFFNVVVAGIERRPPLPASVSPPPASETEVEIVRMGLLAILRAYHTPAEAIATTPIQPTKDAPASAHHTFQKKRRPTVTTTARVPLQAETVLAAAGLLRRREYPAEMFLDFLWLLMVKSQGAENVDGFFYMICPNLYELIWPLYDRPVDTRSRGRLFLRLLTIHPGPMQTRVALEVSKTGRAQIRERLLTFVLGLADENITSGSTGWRAAAVELILLFFSRSLNHTNPLPDNLSIWSAFLPSQLTAISACFEEYLSTCTDEQRLNLLVRLQELQPALPTWPMIKWQTIEQLLIEQTDTIRQLERADSDNSMAALRDARVTRASLLSLGLNMLSAGVACDWMSLQRFQQHVAAACALPWPADSETITGIILPALKQNLDATARIPINANQTTARQPKTILIGSLFVSVVTEFATELKKYDFLTQRYILDILLVVFFKHNVMPVELPALNALQKVAIYAADADCIDNKLLALRVLQTAQSHMATDRFSRVLPQLFVYVSDIMIREAHAQGDPLVIDLCRGFLHESLADFGRAGLFLQVLLTDGQLGDSSRSPDAIGRALRIAGGGKKASIENHQNSWLEQLLVDLPGILRWNRANIARLLQSLSRLAATLEDKLTEDGATEFGAFIARLGKTVAEWDNPAAFDPNPVLQTCSAILQLTPSSYSSTLLHQVSTFLHLALSRFSVSLDPIKALIPVSIDISSYHRTENTVTTVLFELAGEAISGLAVMPETLHTLLTFLTTMSDDRVAGRANLRKELLRILVEASPGCEAILVRSHPTTNLLRGRQNAEQAMKLFNAAAQVIVRAELESPGNIGLVLRGIQTQASIVQMDVFTHVLYASLNVSLKAARENLISLYPILARAAALSLFATADLLQVNNPYDSYGAQLASSVFIVCRLATLAVHDIQDGVVVDEHAGADRALAAFWRRLWPDWERLLALSLAPTCANTSLRSVAHSVLLDIVIFVGQAQPSLLIEPATLIGSGLKMLEEWYPRSNTTAPAKLGRALSALDSAALRGHAAGLTQPTSSPASTRRETIKQIWNDMVATERLLSMPTGDE</sequence>
<reference evidence="5" key="1">
    <citation type="submission" date="2023-10" db="EMBL/GenBank/DDBJ databases">
        <authorList>
            <person name="Noh H."/>
        </authorList>
    </citation>
    <scope>NUCLEOTIDE SEQUENCE</scope>
    <source>
        <strain evidence="5">DUCC4014</strain>
    </source>
</reference>
<organism evidence="5 6">
    <name type="scientific">Vanrija pseudolonga</name>
    <dbReference type="NCBI Taxonomy" id="143232"/>
    <lineage>
        <taxon>Eukaryota</taxon>
        <taxon>Fungi</taxon>
        <taxon>Dikarya</taxon>
        <taxon>Basidiomycota</taxon>
        <taxon>Agaricomycotina</taxon>
        <taxon>Tremellomycetes</taxon>
        <taxon>Trichosporonales</taxon>
        <taxon>Trichosporonaceae</taxon>
        <taxon>Vanrija</taxon>
    </lineage>
</organism>
<dbReference type="CDD" id="cd00029">
    <property type="entry name" value="C1"/>
    <property type="match status" value="1"/>
</dbReference>